<dbReference type="PANTHER" id="PTHR11834">
    <property type="entry name" value="TRANSCRIPTIONAL ENHANCER FACTOR TEF RELATED"/>
    <property type="match status" value="1"/>
</dbReference>
<gene>
    <name evidence="9" type="ORF">B0T26DRAFT_66251</name>
</gene>
<dbReference type="InterPro" id="IPR038096">
    <property type="entry name" value="TEA/ATTS_sf"/>
</dbReference>
<feature type="region of interest" description="Disordered" evidence="7">
    <location>
        <begin position="1005"/>
        <end position="1175"/>
    </location>
</feature>
<dbReference type="Gene3D" id="6.10.20.40">
    <property type="entry name" value="TEA/ATTS domain"/>
    <property type="match status" value="1"/>
</dbReference>
<feature type="compositionally biased region" description="Low complexity" evidence="7">
    <location>
        <begin position="1016"/>
        <end position="1028"/>
    </location>
</feature>
<evidence type="ECO:0000256" key="1">
    <source>
        <dbReference type="ARBA" id="ARBA00004123"/>
    </source>
</evidence>
<dbReference type="GeneID" id="85322305"/>
<comment type="caution">
    <text evidence="9">The sequence shown here is derived from an EMBL/GenBank/DDBJ whole genome shotgun (WGS) entry which is preliminary data.</text>
</comment>
<dbReference type="EMBL" id="JAUIRO010000001">
    <property type="protein sequence ID" value="KAK0734347.1"/>
    <property type="molecule type" value="Genomic_DNA"/>
</dbReference>
<dbReference type="GO" id="GO:0005634">
    <property type="term" value="C:nucleus"/>
    <property type="evidence" value="ECO:0007669"/>
    <property type="project" value="UniProtKB-SubCell"/>
</dbReference>
<feature type="compositionally biased region" description="Low complexity" evidence="7">
    <location>
        <begin position="1060"/>
        <end position="1070"/>
    </location>
</feature>
<evidence type="ECO:0000313" key="10">
    <source>
        <dbReference type="Proteomes" id="UP001172101"/>
    </source>
</evidence>
<comment type="similarity">
    <text evidence="2">Belongs to the TEC1 family.</text>
</comment>
<accession>A0AA40EDG9</accession>
<keyword evidence="5" id="KW-0539">Nucleus</keyword>
<evidence type="ECO:0000256" key="6">
    <source>
        <dbReference type="PROSITE-ProRule" id="PRU00505"/>
    </source>
</evidence>
<dbReference type="Pfam" id="PF01285">
    <property type="entry name" value="TEA"/>
    <property type="match status" value="1"/>
</dbReference>
<evidence type="ECO:0000313" key="9">
    <source>
        <dbReference type="EMBL" id="KAK0734347.1"/>
    </source>
</evidence>
<dbReference type="GO" id="GO:0000981">
    <property type="term" value="F:DNA-binding transcription factor activity, RNA polymerase II-specific"/>
    <property type="evidence" value="ECO:0007669"/>
    <property type="project" value="TreeGrafter"/>
</dbReference>
<dbReference type="PANTHER" id="PTHR11834:SF0">
    <property type="entry name" value="PROTEIN SCALLOPED"/>
    <property type="match status" value="1"/>
</dbReference>
<name>A0AA40EDG9_9PEZI</name>
<feature type="compositionally biased region" description="Pro residues" evidence="7">
    <location>
        <begin position="1146"/>
        <end position="1162"/>
    </location>
</feature>
<evidence type="ECO:0000256" key="5">
    <source>
        <dbReference type="ARBA" id="ARBA00023242"/>
    </source>
</evidence>
<dbReference type="PROSITE" id="PS51088">
    <property type="entry name" value="TEA_2"/>
    <property type="match status" value="1"/>
</dbReference>
<dbReference type="Proteomes" id="UP001172101">
    <property type="component" value="Unassembled WGS sequence"/>
</dbReference>
<organism evidence="9 10">
    <name type="scientific">Lasiosphaeria miniovina</name>
    <dbReference type="NCBI Taxonomy" id="1954250"/>
    <lineage>
        <taxon>Eukaryota</taxon>
        <taxon>Fungi</taxon>
        <taxon>Dikarya</taxon>
        <taxon>Ascomycota</taxon>
        <taxon>Pezizomycotina</taxon>
        <taxon>Sordariomycetes</taxon>
        <taxon>Sordariomycetidae</taxon>
        <taxon>Sordariales</taxon>
        <taxon>Lasiosphaeriaceae</taxon>
        <taxon>Lasiosphaeria</taxon>
    </lineage>
</organism>
<dbReference type="InterPro" id="IPR050937">
    <property type="entry name" value="TEC1_TEAD_TF"/>
</dbReference>
<dbReference type="GO" id="GO:0005667">
    <property type="term" value="C:transcription regulator complex"/>
    <property type="evidence" value="ECO:0007669"/>
    <property type="project" value="TreeGrafter"/>
</dbReference>
<keyword evidence="3" id="KW-0805">Transcription regulation</keyword>
<evidence type="ECO:0000256" key="3">
    <source>
        <dbReference type="ARBA" id="ARBA00023015"/>
    </source>
</evidence>
<keyword evidence="10" id="KW-1185">Reference proteome</keyword>
<feature type="compositionally biased region" description="Pro residues" evidence="7">
    <location>
        <begin position="1071"/>
        <end position="1085"/>
    </location>
</feature>
<protein>
    <recommendedName>
        <fullName evidence="8">TEA domain-containing protein</fullName>
    </recommendedName>
</protein>
<reference evidence="9" key="1">
    <citation type="submission" date="2023-06" db="EMBL/GenBank/DDBJ databases">
        <title>Genome-scale phylogeny and comparative genomics of the fungal order Sordariales.</title>
        <authorList>
            <consortium name="Lawrence Berkeley National Laboratory"/>
            <person name="Hensen N."/>
            <person name="Bonometti L."/>
            <person name="Westerberg I."/>
            <person name="Brannstrom I.O."/>
            <person name="Guillou S."/>
            <person name="Cros-Aarteil S."/>
            <person name="Calhoun S."/>
            <person name="Haridas S."/>
            <person name="Kuo A."/>
            <person name="Mondo S."/>
            <person name="Pangilinan J."/>
            <person name="Riley R."/>
            <person name="LaButti K."/>
            <person name="Andreopoulos B."/>
            <person name="Lipzen A."/>
            <person name="Chen C."/>
            <person name="Yanf M."/>
            <person name="Daum C."/>
            <person name="Ng V."/>
            <person name="Clum A."/>
            <person name="Steindorff A."/>
            <person name="Ohm R."/>
            <person name="Martin F."/>
            <person name="Silar P."/>
            <person name="Natvig D."/>
            <person name="Lalanne C."/>
            <person name="Gautier V."/>
            <person name="Ament-velasquez S.L."/>
            <person name="Kruys A."/>
            <person name="Hutchinson M.I."/>
            <person name="Powell A.J."/>
            <person name="Barry K."/>
            <person name="Miller A.N."/>
            <person name="Grigoriev I.V."/>
            <person name="Debuchy R."/>
            <person name="Gladieux P."/>
            <person name="Thoren M.H."/>
            <person name="Johannesson H."/>
        </authorList>
    </citation>
    <scope>NUCLEOTIDE SEQUENCE</scope>
    <source>
        <strain evidence="9">SMH2392-1A</strain>
    </source>
</reference>
<proteinExistence type="inferred from homology"/>
<feature type="region of interest" description="Disordered" evidence="7">
    <location>
        <begin position="852"/>
        <end position="873"/>
    </location>
</feature>
<feature type="region of interest" description="Disordered" evidence="7">
    <location>
        <begin position="547"/>
        <end position="566"/>
    </location>
</feature>
<evidence type="ECO:0000256" key="2">
    <source>
        <dbReference type="ARBA" id="ARBA00008421"/>
    </source>
</evidence>
<sequence length="1175" mass="128307">MELPVRLYHGLQPSRQPLQESTGNVQHSHLSYAQQLELLSSGISPSIPTPPILPTQPLGSTYGPPVYTRLQQRHQLQLEGRKRRSSINPIWLSPEFQAYRKRQADKDDKSDQKWPDVLEDAFLDALLLIPKMGRKKYTMKQTQYGRNMLIGEYLWISYCQSLPPGVEPDPDLWRQRKQVSSHIQVLKNFFQHHRCFHFFFSGRERKEDKNKESVESVSLKNNLVLVALSEGRLPDERPNYEYFSQILAMNGQVVVRPKRCWIFVSNPDVVVRDDGSGYMAATGAKLDTAEYPHLVLNHEREKWAKEEQQIVKGAMLHEFTKEMHQVESSTVRELSKEWETDFPDLYRTLESIVAVDPQLDIMHMHSVLQLKEKRRFPSQSDLNSWIEINIEQPHLLSHRWKVHTQLVRPPELSYSQDNPTPELFYETTAEIAIPYQHRAGCEGLRSGGRDQCDCVSQRCQRDWVTVPFPADVWACTLSNCVEYPAHPFSGIDRRGKRGRVAVKKEDDDGAGARAQLSAQPTQMGLVPKIAMLQEIWSCPPEVPYERNTAYGGGGSEGQGGGDASNGQRWTRRAVILWTFETVHSMDGDTKLSTAKNGRTNWRFLTVLDPNSAYHHQHALVGSQSAGASRARSLSGASSLASSVFTGPSVPRDTVMSPSPAYQQQLYANMSENFAAVWDTAGGGLGSLSNAAAQAAYDAHVMAQSAQRSGAGAGATAGFGLLDSFGPHAGLATPPPSASLTSSFAHSFDGASGTGAADQLANYMAAAHATTAGMDTDPRTLGCLADVTDPFLTGASSATYDVGAAYDDQHHGLPTWDTSNITGINTTGPWSAGYVAAGGASHGGGGSVLDWPQPTTLGSNGGGGVKSNTPDDEREQQHWIAHGHGHEHGQQPPPLQILNAGSRRGSDDVQEQHWAAGVDDGSGLWTPATSTNTHAPTALDTAHEQQWKAAGVPGDEYGAHHDWVRIQPSASELSQDWEEVTAQHQHHLHQQQQQQQQQEMAIALMHHQSPPPPPPQQQQQQQQQQQRLQQSRKHGRSDSLDGACEYAFPAPPMPKLKHRGSAPSQPQSRSQSPPPPPPPLPAPPPAVTAALINSSGLASLQLQQQQQQDQHQHQSSIGNGGNGGSNNNNSSIPAAVGLGEEVKTTATPPPPPPPLPSSTPPPFSFVGGSAGGKGVF</sequence>
<keyword evidence="4" id="KW-0804">Transcription</keyword>
<dbReference type="SMART" id="SM00426">
    <property type="entry name" value="TEA"/>
    <property type="match status" value="1"/>
</dbReference>
<dbReference type="GO" id="GO:0000978">
    <property type="term" value="F:RNA polymerase II cis-regulatory region sequence-specific DNA binding"/>
    <property type="evidence" value="ECO:0007669"/>
    <property type="project" value="TreeGrafter"/>
</dbReference>
<feature type="region of interest" description="Disordered" evidence="7">
    <location>
        <begin position="979"/>
        <end position="998"/>
    </location>
</feature>
<evidence type="ECO:0000256" key="7">
    <source>
        <dbReference type="SAM" id="MobiDB-lite"/>
    </source>
</evidence>
<comment type="subcellular location">
    <subcellularLocation>
        <location evidence="1">Nucleus</location>
    </subcellularLocation>
</comment>
<dbReference type="RefSeq" id="XP_060303224.1">
    <property type="nucleotide sequence ID" value="XM_060439035.1"/>
</dbReference>
<dbReference type="AlphaFoldDB" id="A0AA40EDG9"/>
<feature type="compositionally biased region" description="Gly residues" evidence="7">
    <location>
        <begin position="550"/>
        <end position="563"/>
    </location>
</feature>
<evidence type="ECO:0000259" key="8">
    <source>
        <dbReference type="PROSITE" id="PS51088"/>
    </source>
</evidence>
<feature type="compositionally biased region" description="Low complexity" evidence="7">
    <location>
        <begin position="1099"/>
        <end position="1116"/>
    </location>
</feature>
<feature type="domain" description="TEA" evidence="8">
    <location>
        <begin position="107"/>
        <end position="193"/>
    </location>
</feature>
<feature type="DNA-binding region" description="TEA" evidence="6">
    <location>
        <begin position="107"/>
        <end position="193"/>
    </location>
</feature>
<dbReference type="InterPro" id="IPR000818">
    <property type="entry name" value="TEA/ATTS_dom"/>
</dbReference>
<evidence type="ECO:0000256" key="4">
    <source>
        <dbReference type="ARBA" id="ARBA00023163"/>
    </source>
</evidence>